<organism evidence="2 3">
    <name type="scientific">Hymenobacter glaciei</name>
    <dbReference type="NCBI Taxonomy" id="877209"/>
    <lineage>
        <taxon>Bacteria</taxon>
        <taxon>Pseudomonadati</taxon>
        <taxon>Bacteroidota</taxon>
        <taxon>Cytophagia</taxon>
        <taxon>Cytophagales</taxon>
        <taxon>Hymenobacteraceae</taxon>
        <taxon>Hymenobacter</taxon>
    </lineage>
</organism>
<feature type="domain" description="Secretion system C-terminal sorting" evidence="1">
    <location>
        <begin position="761"/>
        <end position="831"/>
    </location>
</feature>
<dbReference type="Pfam" id="PF17164">
    <property type="entry name" value="DUF5122"/>
    <property type="match status" value="13"/>
</dbReference>
<name>A0ABP7U752_9BACT</name>
<dbReference type="Pfam" id="PF18962">
    <property type="entry name" value="Por_Secre_tail"/>
    <property type="match status" value="1"/>
</dbReference>
<proteinExistence type="predicted"/>
<evidence type="ECO:0000313" key="3">
    <source>
        <dbReference type="Proteomes" id="UP001501469"/>
    </source>
</evidence>
<dbReference type="EMBL" id="BAABDK010000016">
    <property type="protein sequence ID" value="GAA4036143.1"/>
    <property type="molecule type" value="Genomic_DNA"/>
</dbReference>
<sequence length="833" mass="84725">MAAAAQAPDATFTSPASIYSPGQVYALGPQQADGKRVIAGDFTRVNGLAISNLVRLDAAGNVDQAFSQAVGPASIVYRVRSLPSGQYLLGAYDGTVTAGGITRSELLRLNANGTADASFDPGSGPGGGTASTHVDVKEFAAQPDGKVVVTGTFSTFNNVPAPGIVRLNIDGSVDTGFNVGSGLAVYSSSYSDGYAVAVQTDGKILLGGQFETFNGQPASCLVRLTATGSVDPTFTSALGPSVVESIVLQPDGKILVSGSLVASPGFNGTLARLLPSGALDPGFSASGISVGTSYNDVPMVLQPDGKILVSGGYFGQSSSASQVTRLNANGSQDPSFQVSPGPSSRPFTIGLQADGTVLVGGRFDTFDGTESGLKRLTSVGASDAAFAPTLQVPGTVAAVLRQPDGKYLLGGNFTEINGQAVHRLARLTATGVLEGAYSSATGLLPGPVSSLALQPDGNVLAGTTRGVRRFLASGAPDASFTQTYATNTSCLALQPDGKVLVGGYFSFSSGSTLYKELARFTSSGALDPTFIRDVSATVAPGAPTYTNAVLVQADGRIIVGGRFSTTSGASTCRVVRYEPTGALDPTFNNASNFSPNSGSSLATNRIYSIVQQPDGNLLVGGNFRAVDGTPRQGVARLSTAGQLDPAFAPNSSLTGTVYSVALQPNGRVLLGGTFAYSGAAGAANNLVRVLANGQTDATFTNVAQPNDAVRSMLVQPDGRIMLAGSFTTIGSAASPGVARLGALNVLQVAAPAAIAARTAAWPVPAHEVLHIAPDASAYLLNIELLDALGRQVRCLPATGAAEITLNTESLPAGMYLLRVNYAVGSVTRRLAVQ</sequence>
<dbReference type="Proteomes" id="UP001501469">
    <property type="component" value="Unassembled WGS sequence"/>
</dbReference>
<evidence type="ECO:0000313" key="2">
    <source>
        <dbReference type="EMBL" id="GAA4036143.1"/>
    </source>
</evidence>
<dbReference type="Gene3D" id="2.80.10.50">
    <property type="match status" value="5"/>
</dbReference>
<reference evidence="3" key="1">
    <citation type="journal article" date="2019" name="Int. J. Syst. Evol. Microbiol.">
        <title>The Global Catalogue of Microorganisms (GCM) 10K type strain sequencing project: providing services to taxonomists for standard genome sequencing and annotation.</title>
        <authorList>
            <consortium name="The Broad Institute Genomics Platform"/>
            <consortium name="The Broad Institute Genome Sequencing Center for Infectious Disease"/>
            <person name="Wu L."/>
            <person name="Ma J."/>
        </authorList>
    </citation>
    <scope>NUCLEOTIDE SEQUENCE [LARGE SCALE GENOMIC DNA]</scope>
    <source>
        <strain evidence="3">JCM 17225</strain>
    </source>
</reference>
<accession>A0ABP7U752</accession>
<keyword evidence="3" id="KW-1185">Reference proteome</keyword>
<dbReference type="NCBIfam" id="TIGR04183">
    <property type="entry name" value="Por_Secre_tail"/>
    <property type="match status" value="1"/>
</dbReference>
<dbReference type="InterPro" id="IPR013431">
    <property type="entry name" value="Delta_60_rpt"/>
</dbReference>
<dbReference type="SUPFAM" id="SSF63829">
    <property type="entry name" value="Calcium-dependent phosphotriesterase"/>
    <property type="match status" value="3"/>
</dbReference>
<dbReference type="PANTHER" id="PTHR31778">
    <property type="entry name" value="BUD SITE SELECTION PROTEIN RAX2"/>
    <property type="match status" value="1"/>
</dbReference>
<protein>
    <recommendedName>
        <fullName evidence="1">Secretion system C-terminal sorting domain-containing protein</fullName>
    </recommendedName>
</protein>
<evidence type="ECO:0000259" key="1">
    <source>
        <dbReference type="Pfam" id="PF18962"/>
    </source>
</evidence>
<comment type="caution">
    <text evidence="2">The sequence shown here is derived from an EMBL/GenBank/DDBJ whole genome shotgun (WGS) entry which is preliminary data.</text>
</comment>
<dbReference type="PANTHER" id="PTHR31778:SF2">
    <property type="entry name" value="BUD SITE SELECTION PROTEIN RAX2"/>
    <property type="match status" value="1"/>
</dbReference>
<gene>
    <name evidence="2" type="ORF">GCM10022409_21350</name>
</gene>
<dbReference type="InterPro" id="IPR026444">
    <property type="entry name" value="Secre_tail"/>
</dbReference>
<dbReference type="NCBIfam" id="TIGR02608">
    <property type="entry name" value="delta_60_rpt"/>
    <property type="match status" value="12"/>
</dbReference>